<proteinExistence type="predicted"/>
<organism evidence="2 3">
    <name type="scientific">Halocatena marina</name>
    <dbReference type="NCBI Taxonomy" id="2934937"/>
    <lineage>
        <taxon>Archaea</taxon>
        <taxon>Methanobacteriati</taxon>
        <taxon>Methanobacteriota</taxon>
        <taxon>Stenosarchaea group</taxon>
        <taxon>Halobacteria</taxon>
        <taxon>Halobacteriales</taxon>
        <taxon>Natronomonadaceae</taxon>
        <taxon>Halocatena</taxon>
    </lineage>
</organism>
<accession>A0ABD5YM58</accession>
<dbReference type="Proteomes" id="UP001596417">
    <property type="component" value="Unassembled WGS sequence"/>
</dbReference>
<feature type="compositionally biased region" description="Basic and acidic residues" evidence="1">
    <location>
        <begin position="1"/>
        <end position="11"/>
    </location>
</feature>
<comment type="caution">
    <text evidence="2">The sequence shown here is derived from an EMBL/GenBank/DDBJ whole genome shotgun (WGS) entry which is preliminary data.</text>
</comment>
<feature type="region of interest" description="Disordered" evidence="1">
    <location>
        <begin position="1"/>
        <end position="63"/>
    </location>
</feature>
<protein>
    <submittedName>
        <fullName evidence="2">Uncharacterized protein</fullName>
    </submittedName>
</protein>
<dbReference type="AlphaFoldDB" id="A0ABD5YM58"/>
<gene>
    <name evidence="2" type="ORF">ACFQL7_06430</name>
</gene>
<evidence type="ECO:0000313" key="3">
    <source>
        <dbReference type="Proteomes" id="UP001596417"/>
    </source>
</evidence>
<dbReference type="EMBL" id="JBHTAX010000001">
    <property type="protein sequence ID" value="MFC7189522.1"/>
    <property type="molecule type" value="Genomic_DNA"/>
</dbReference>
<reference evidence="2 3" key="1">
    <citation type="journal article" date="2019" name="Int. J. Syst. Evol. Microbiol.">
        <title>The Global Catalogue of Microorganisms (GCM) 10K type strain sequencing project: providing services to taxonomists for standard genome sequencing and annotation.</title>
        <authorList>
            <consortium name="The Broad Institute Genomics Platform"/>
            <consortium name="The Broad Institute Genome Sequencing Center for Infectious Disease"/>
            <person name="Wu L."/>
            <person name="Ma J."/>
        </authorList>
    </citation>
    <scope>NUCLEOTIDE SEQUENCE [LARGE SCALE GENOMIC DNA]</scope>
    <source>
        <strain evidence="2 3">RDMS1</strain>
    </source>
</reference>
<feature type="compositionally biased region" description="Basic and acidic residues" evidence="1">
    <location>
        <begin position="19"/>
        <end position="28"/>
    </location>
</feature>
<sequence>MLGDGLRDAMDPRTSLRVPDTERRKAEMLAETPNSTVPTGDIAAIDGNGGPSVEDHLERGDDA</sequence>
<dbReference type="RefSeq" id="WP_390205002.1">
    <property type="nucleotide sequence ID" value="NZ_JBHSZC010000001.1"/>
</dbReference>
<feature type="compositionally biased region" description="Basic and acidic residues" evidence="1">
    <location>
        <begin position="53"/>
        <end position="63"/>
    </location>
</feature>
<evidence type="ECO:0000313" key="2">
    <source>
        <dbReference type="EMBL" id="MFC7189522.1"/>
    </source>
</evidence>
<name>A0ABD5YM58_9EURY</name>
<keyword evidence="3" id="KW-1185">Reference proteome</keyword>
<evidence type="ECO:0000256" key="1">
    <source>
        <dbReference type="SAM" id="MobiDB-lite"/>
    </source>
</evidence>